<dbReference type="OrthoDB" id="9784339at2"/>
<evidence type="ECO:0000313" key="9">
    <source>
        <dbReference type="EMBL" id="QBY50756.1"/>
    </source>
</evidence>
<gene>
    <name evidence="9" type="ORF">E0W60_06150</name>
</gene>
<evidence type="ECO:0000256" key="4">
    <source>
        <dbReference type="ARBA" id="ARBA00022912"/>
    </source>
</evidence>
<feature type="active site" description="Nucleophile" evidence="6">
    <location>
        <position position="9"/>
    </location>
</feature>
<sequence>MTRSILVICIGNVCRSPMAACLLSQLLPACEVASAGLAPPVGAPADPSAVRLLAREGLDIASHRARAVNDALVAAADLILVMDSEQRDELERVFPLARGKTHRICESTSTDVPDPYGCSPSMFYIVLELIKQGIASWSARLAEVAPTDAQGEVS</sequence>
<dbReference type="PRINTS" id="PR00719">
    <property type="entry name" value="LMWPTPASE"/>
</dbReference>
<evidence type="ECO:0000256" key="6">
    <source>
        <dbReference type="PIRSR" id="PIRSR617867-1"/>
    </source>
</evidence>
<dbReference type="InterPro" id="IPR050438">
    <property type="entry name" value="LMW_PTPase"/>
</dbReference>
<feature type="active site" evidence="6">
    <location>
        <position position="15"/>
    </location>
</feature>
<dbReference type="InterPro" id="IPR017867">
    <property type="entry name" value="Tyr_phospatase_low_mol_wt"/>
</dbReference>
<dbReference type="InterPro" id="IPR036196">
    <property type="entry name" value="Ptyr_pPase_sf"/>
</dbReference>
<feature type="signal peptide" evidence="7">
    <location>
        <begin position="1"/>
        <end position="19"/>
    </location>
</feature>
<dbReference type="PANTHER" id="PTHR11717">
    <property type="entry name" value="LOW MOLECULAR WEIGHT PROTEIN TYROSINE PHOSPHATASE"/>
    <property type="match status" value="1"/>
</dbReference>
<organism evidence="9 10">
    <name type="scientific">Cupriavidus oxalaticus</name>
    <dbReference type="NCBI Taxonomy" id="96344"/>
    <lineage>
        <taxon>Bacteria</taxon>
        <taxon>Pseudomonadati</taxon>
        <taxon>Pseudomonadota</taxon>
        <taxon>Betaproteobacteria</taxon>
        <taxon>Burkholderiales</taxon>
        <taxon>Burkholderiaceae</taxon>
        <taxon>Cupriavidus</taxon>
    </lineage>
</organism>
<dbReference type="SMART" id="SM00226">
    <property type="entry name" value="LMWPc"/>
    <property type="match status" value="1"/>
</dbReference>
<dbReference type="InterPro" id="IPR023485">
    <property type="entry name" value="Ptyr_pPase"/>
</dbReference>
<dbReference type="Gene3D" id="3.40.50.2300">
    <property type="match status" value="1"/>
</dbReference>
<dbReference type="AlphaFoldDB" id="A0A4P7L5C2"/>
<evidence type="ECO:0000256" key="2">
    <source>
        <dbReference type="ARBA" id="ARBA00013064"/>
    </source>
</evidence>
<comment type="catalytic activity">
    <reaction evidence="5">
        <text>O-phospho-L-tyrosyl-[protein] + H2O = L-tyrosyl-[protein] + phosphate</text>
        <dbReference type="Rhea" id="RHEA:10684"/>
        <dbReference type="Rhea" id="RHEA-COMP:10136"/>
        <dbReference type="Rhea" id="RHEA-COMP:20101"/>
        <dbReference type="ChEBI" id="CHEBI:15377"/>
        <dbReference type="ChEBI" id="CHEBI:43474"/>
        <dbReference type="ChEBI" id="CHEBI:46858"/>
        <dbReference type="ChEBI" id="CHEBI:61978"/>
        <dbReference type="EC" id="3.1.3.48"/>
    </reaction>
</comment>
<dbReference type="SUPFAM" id="SSF52788">
    <property type="entry name" value="Phosphotyrosine protein phosphatases I"/>
    <property type="match status" value="1"/>
</dbReference>
<reference evidence="9 10" key="1">
    <citation type="submission" date="2019-03" db="EMBL/GenBank/DDBJ databases">
        <title>Efficiently degradation of phenoxyalkanoic acid herbicides by Cupriavidus oxalaticus strain X32.</title>
        <authorList>
            <person name="Sheng X."/>
        </authorList>
    </citation>
    <scope>NUCLEOTIDE SEQUENCE [LARGE SCALE GENOMIC DNA]</scope>
    <source>
        <strain evidence="9 10">X32</strain>
    </source>
</reference>
<dbReference type="GO" id="GO:0004725">
    <property type="term" value="F:protein tyrosine phosphatase activity"/>
    <property type="evidence" value="ECO:0007669"/>
    <property type="project" value="UniProtKB-EC"/>
</dbReference>
<evidence type="ECO:0000256" key="5">
    <source>
        <dbReference type="ARBA" id="ARBA00051722"/>
    </source>
</evidence>
<dbReference type="PANTHER" id="PTHR11717:SF31">
    <property type="entry name" value="LOW MOLECULAR WEIGHT PROTEIN-TYROSINE-PHOSPHATASE ETP-RELATED"/>
    <property type="match status" value="1"/>
</dbReference>
<keyword evidence="4" id="KW-0904">Protein phosphatase</keyword>
<name>A0A4P7L5C2_9BURK</name>
<keyword evidence="3" id="KW-0378">Hydrolase</keyword>
<dbReference type="KEGG" id="cox:E0W60_06150"/>
<feature type="active site" description="Proton donor" evidence="6">
    <location>
        <position position="114"/>
    </location>
</feature>
<feature type="domain" description="Phosphotyrosine protein phosphatase I" evidence="8">
    <location>
        <begin position="3"/>
        <end position="140"/>
    </location>
</feature>
<dbReference type="CDD" id="cd16343">
    <property type="entry name" value="LMWPTP"/>
    <property type="match status" value="1"/>
</dbReference>
<evidence type="ECO:0000256" key="7">
    <source>
        <dbReference type="SAM" id="SignalP"/>
    </source>
</evidence>
<comment type="similarity">
    <text evidence="1">Belongs to the low molecular weight phosphotyrosine protein phosphatase family.</text>
</comment>
<proteinExistence type="inferred from homology"/>
<keyword evidence="7" id="KW-0732">Signal</keyword>
<dbReference type="EC" id="3.1.3.48" evidence="2"/>
<evidence type="ECO:0000256" key="3">
    <source>
        <dbReference type="ARBA" id="ARBA00022801"/>
    </source>
</evidence>
<evidence type="ECO:0000256" key="1">
    <source>
        <dbReference type="ARBA" id="ARBA00011063"/>
    </source>
</evidence>
<dbReference type="RefSeq" id="WP_135703366.1">
    <property type="nucleotide sequence ID" value="NZ_CP038634.1"/>
</dbReference>
<accession>A0A4P7L5C2</accession>
<evidence type="ECO:0000259" key="8">
    <source>
        <dbReference type="SMART" id="SM00226"/>
    </source>
</evidence>
<dbReference type="Proteomes" id="UP000295294">
    <property type="component" value="Chromosome 1"/>
</dbReference>
<protein>
    <recommendedName>
        <fullName evidence="2">protein-tyrosine-phosphatase</fullName>
        <ecNumber evidence="2">3.1.3.48</ecNumber>
    </recommendedName>
</protein>
<dbReference type="Pfam" id="PF01451">
    <property type="entry name" value="LMWPc"/>
    <property type="match status" value="1"/>
</dbReference>
<dbReference type="EMBL" id="CP038634">
    <property type="protein sequence ID" value="QBY50756.1"/>
    <property type="molecule type" value="Genomic_DNA"/>
</dbReference>
<feature type="chain" id="PRO_5020228362" description="protein-tyrosine-phosphatase" evidence="7">
    <location>
        <begin position="20"/>
        <end position="154"/>
    </location>
</feature>
<evidence type="ECO:0000313" key="10">
    <source>
        <dbReference type="Proteomes" id="UP000295294"/>
    </source>
</evidence>